<organism evidence="2 3">
    <name type="scientific">Anaerosporobacter mobilis DSM 15930</name>
    <dbReference type="NCBI Taxonomy" id="1120996"/>
    <lineage>
        <taxon>Bacteria</taxon>
        <taxon>Bacillati</taxon>
        <taxon>Bacillota</taxon>
        <taxon>Clostridia</taxon>
        <taxon>Lachnospirales</taxon>
        <taxon>Lachnospiraceae</taxon>
        <taxon>Anaerosporobacter</taxon>
    </lineage>
</organism>
<evidence type="ECO:0000313" key="2">
    <source>
        <dbReference type="EMBL" id="SHM51373.1"/>
    </source>
</evidence>
<dbReference type="EMBL" id="FRCP01000011">
    <property type="protein sequence ID" value="SHM51373.1"/>
    <property type="molecule type" value="Genomic_DNA"/>
</dbReference>
<reference evidence="2 3" key="1">
    <citation type="submission" date="2016-11" db="EMBL/GenBank/DDBJ databases">
        <authorList>
            <person name="Jaros S."/>
            <person name="Januszkiewicz K."/>
            <person name="Wedrychowicz H."/>
        </authorList>
    </citation>
    <scope>NUCLEOTIDE SEQUENCE [LARGE SCALE GENOMIC DNA]</scope>
    <source>
        <strain evidence="2 3">DSM 15930</strain>
    </source>
</reference>
<dbReference type="InterPro" id="IPR053864">
    <property type="entry name" value="DUF6933"/>
</dbReference>
<dbReference type="RefSeq" id="WP_073287619.1">
    <property type="nucleotide sequence ID" value="NZ_FRCP01000011.1"/>
</dbReference>
<name>A0A1M7JEW1_9FIRM</name>
<evidence type="ECO:0000313" key="3">
    <source>
        <dbReference type="Proteomes" id="UP000184038"/>
    </source>
</evidence>
<protein>
    <recommendedName>
        <fullName evidence="1">DUF6933 domain-containing protein</fullName>
    </recommendedName>
</protein>
<dbReference type="STRING" id="1120996.SAMN02746066_02222"/>
<evidence type="ECO:0000259" key="1">
    <source>
        <dbReference type="Pfam" id="PF22016"/>
    </source>
</evidence>
<gene>
    <name evidence="2" type="ORF">SAMN02746066_02222</name>
</gene>
<feature type="domain" description="DUF6933" evidence="1">
    <location>
        <begin position="2"/>
        <end position="165"/>
    </location>
</feature>
<dbReference type="OrthoDB" id="9801392at2"/>
<accession>A0A1M7JEW1</accession>
<dbReference type="AlphaFoldDB" id="A0A1M7JEW1"/>
<sequence length="179" mass="20677">MVIHCSKALQTTLKLYKTDMATPEQLAKEEDSFYSWHGHIAKVDGRNTIVLMNDKTMYCVLLRNKLPRKKDKFAELVLKAIPYTLEVGNINGNEIAGYMNSVGNIVFAEKTDRKITGNINRMILDMGFQWKYDWREDESIQAYKAYEQNRGLRKIGKDYVTPFEEMLKALCGISDHAKE</sequence>
<dbReference type="Pfam" id="PF22016">
    <property type="entry name" value="DUF6933"/>
    <property type="match status" value="1"/>
</dbReference>
<dbReference type="Proteomes" id="UP000184038">
    <property type="component" value="Unassembled WGS sequence"/>
</dbReference>
<keyword evidence="3" id="KW-1185">Reference proteome</keyword>
<proteinExistence type="predicted"/>